<reference evidence="2 3" key="1">
    <citation type="submission" date="2014-04" db="EMBL/GenBank/DDBJ databases">
        <title>Genome assembly of Hyalangium minutum DSM 14724.</title>
        <authorList>
            <person name="Sharma G."/>
            <person name="Subramanian S."/>
        </authorList>
    </citation>
    <scope>NUCLEOTIDE SEQUENCE [LARGE SCALE GENOMIC DNA]</scope>
    <source>
        <strain evidence="2 3">DSM 14724</strain>
    </source>
</reference>
<protein>
    <submittedName>
        <fullName evidence="2">Uncharacterized protein</fullName>
    </submittedName>
</protein>
<feature type="region of interest" description="Disordered" evidence="1">
    <location>
        <begin position="1321"/>
        <end position="1372"/>
    </location>
</feature>
<evidence type="ECO:0000313" key="2">
    <source>
        <dbReference type="EMBL" id="KFE68714.1"/>
    </source>
</evidence>
<evidence type="ECO:0000256" key="1">
    <source>
        <dbReference type="SAM" id="MobiDB-lite"/>
    </source>
</evidence>
<gene>
    <name evidence="2" type="ORF">DB31_7951</name>
</gene>
<name>A0A085WM01_9BACT</name>
<accession>A0A085WM01</accession>
<sequence length="1655" mass="181720">MNFSDSSVLPSLKLVLGAKPEAPLFTGELTSPEGDFLLKGITSSKLSYPLTLFVLQDGAALAERSFPDKASLDAVLLAETKAAETARLVILELPSPEAVEKVVKLEASTATRAPVLVEEAQTETSKANTSSGTVQTVSNTPKAPSAAGAPVPAEELRLFPLRGFVTSTRTSESIAGYVLEISCPDTIALDDKATPIHREITLGYNGAFQVDFTASGRFADSPLTLVVRTPNGLPARIVSPPQLTLTQALKLASLEVKVEPFTPPVLTPGSSAPTSTRVLKGRLVERTGKAMKSQQIILYGQRLGADGKPVEVPLATVSTHSTGSFSAVLPNEPFTGAYAVVSARPDTPCPVLLDADGRFPAFTQLVIEAEESPTPGGADEDCACHEPTPRLPGTEELVAGESSYSQDIGGSCVNFTVPNRTLEEFSHHAIVRTTDPRGQLVPINENPRWEWNGNTADTAGYAKHLHRTLRQTLGPKNPIRWDDEATEFELYQAVTLAHGHVLHFKQTFKADGYSMGDLLYSLPLAPGQKKQLVIYDWNRVDEASRAESTDVSEQLSHSLSRDRDIDEILTGTLSESMKGGSKAKTKGWSAGLGLAGSGSKDNMSLGIATGFNLSGGSGTSSAWQDNTRDMTSSLHNRLRDSTMQATSSVRSQRSTVVTSARQGETFSVQTEVVANHNHCHALTIQYFEILRHFVVQQELVDVQECLFVPLTMSRFTDGKVLRWRECLSEHLLYGPDTAKGQELRKGFDAVERISRNYQGVDFPQRREANGTVTFLPFCEESIDEVFGEFQLRLTLSRPADAQDGTLDINTWATLSHLFRGLELNGVRNLFVKMTAAERDRAFQEQHAPALARNFVEQLRFEAILADGTTVRDMRLDCTLLTDYAPGKPLTVSVRSTRVQDPKALQAGVNRQGFSGTPTDLKRSQVVGLRLLSPSVSVSGSFAILDRGTLRYRTRHHTGVLLNDRAIRNDIGFADQIFLPTPLTPEEQRNPWQEDQRMAQQLRDHLNRENLEYYHHVIWCHGITPHRRYMMLDRIHLAQDEFNTVYAQRGVLGRSLASLVENRLLGVAGNCLIFPVARGFNLDPTYELGRPEVSGSAATAFASLLEHYQTEAEREGGQKIAFRLSVPTPGVFAEAVRGACNACERIDDTRFWRWEQSPIDEPTAINPVSTDSRYQAPQDTKPSPLAQPVVNIQNAPAAPDPTGVGALLTALGQASPFANLTGLDQNQKNALAAMTSNQEAAKSYAQMATQLAMAAQSSRNAANLNDQIDRAFPPSKYPEKNQEWKERVLQAQLGGGSQPGKQESPLQQMDLMETIGAVRQSPGMEVSVGESQVEVRNGAEGRQPTGGTEGSSGDAVGTPQPEPTPEPSTWPPIEGYAAAKAMIPQLFEIIETSDAFQERAIEPFCDPDAPDYVPLVMTVRRQPADIDGWCGIQVRDPSDTTTPGGHWVPLYSLSRELPGFDPNQHLRIFLYMALGGMVTWHPGGMALVMSHELALHGLSARQIILRARSEGWTLRALRDFYVTHVDTEVDHRQIMPGTNADYEAVNNDLERVLQQPRWRRMMVKLRSSFVTPAGERVNPNQALLALPTRAVAPHSSSLYNLNLNHRLYSAFQLFVFDRQMEKDVFYNPNHFFTFLGKGSRVDTRAWDYLDPQQGGQ</sequence>
<organism evidence="2 3">
    <name type="scientific">Hyalangium minutum</name>
    <dbReference type="NCBI Taxonomy" id="394096"/>
    <lineage>
        <taxon>Bacteria</taxon>
        <taxon>Pseudomonadati</taxon>
        <taxon>Myxococcota</taxon>
        <taxon>Myxococcia</taxon>
        <taxon>Myxococcales</taxon>
        <taxon>Cystobacterineae</taxon>
        <taxon>Archangiaceae</taxon>
        <taxon>Hyalangium</taxon>
    </lineage>
</organism>
<dbReference type="PATRIC" id="fig|394096.3.peg.3992"/>
<feature type="compositionally biased region" description="Polar residues" evidence="1">
    <location>
        <begin position="1165"/>
        <end position="1180"/>
    </location>
</feature>
<dbReference type="EMBL" id="JMCB01000006">
    <property type="protein sequence ID" value="KFE68714.1"/>
    <property type="molecule type" value="Genomic_DNA"/>
</dbReference>
<dbReference type="Proteomes" id="UP000028725">
    <property type="component" value="Unassembled WGS sequence"/>
</dbReference>
<evidence type="ECO:0000313" key="3">
    <source>
        <dbReference type="Proteomes" id="UP000028725"/>
    </source>
</evidence>
<feature type="compositionally biased region" description="Polar residues" evidence="1">
    <location>
        <begin position="122"/>
        <end position="142"/>
    </location>
</feature>
<dbReference type="STRING" id="394096.DB31_7951"/>
<keyword evidence="3" id="KW-1185">Reference proteome</keyword>
<comment type="caution">
    <text evidence="2">The sequence shown here is derived from an EMBL/GenBank/DDBJ whole genome shotgun (WGS) entry which is preliminary data.</text>
</comment>
<feature type="compositionally biased region" description="Pro residues" evidence="1">
    <location>
        <begin position="1359"/>
        <end position="1369"/>
    </location>
</feature>
<feature type="region of interest" description="Disordered" evidence="1">
    <location>
        <begin position="1156"/>
        <end position="1185"/>
    </location>
</feature>
<proteinExistence type="predicted"/>
<feature type="region of interest" description="Disordered" evidence="1">
    <location>
        <begin position="118"/>
        <end position="149"/>
    </location>
</feature>